<name>A0A1B1TAT4_9ARCH</name>
<dbReference type="EMBL" id="KP211828">
    <property type="protein sequence ID" value="ANV79397.1"/>
    <property type="molecule type" value="Genomic_DNA"/>
</dbReference>
<accession>A0A1B1TAT4</accession>
<reference evidence="2" key="1">
    <citation type="submission" date="2014-11" db="EMBL/GenBank/DDBJ databases">
        <authorList>
            <person name="Zhu J."/>
            <person name="Qi W."/>
            <person name="Song R."/>
        </authorList>
    </citation>
    <scope>NUCLEOTIDE SEQUENCE</scope>
</reference>
<feature type="transmembrane region" description="Helical" evidence="1">
    <location>
        <begin position="205"/>
        <end position="225"/>
    </location>
</feature>
<dbReference type="SUPFAM" id="SSF48452">
    <property type="entry name" value="TPR-like"/>
    <property type="match status" value="1"/>
</dbReference>
<evidence type="ECO:0000256" key="1">
    <source>
        <dbReference type="SAM" id="Phobius"/>
    </source>
</evidence>
<evidence type="ECO:0000313" key="2">
    <source>
        <dbReference type="EMBL" id="ANV79397.1"/>
    </source>
</evidence>
<keyword evidence="1" id="KW-1133">Transmembrane helix</keyword>
<proteinExistence type="predicted"/>
<organism evidence="2">
    <name type="scientific">uncultured Poseidoniia archaeon</name>
    <dbReference type="NCBI Taxonomy" id="1697135"/>
    <lineage>
        <taxon>Archaea</taxon>
        <taxon>Methanobacteriati</taxon>
        <taxon>Thermoplasmatota</taxon>
        <taxon>Candidatus Poseidoniia</taxon>
        <taxon>environmental samples</taxon>
    </lineage>
</organism>
<dbReference type="InterPro" id="IPR011990">
    <property type="entry name" value="TPR-like_helical_dom_sf"/>
</dbReference>
<keyword evidence="1" id="KW-0812">Transmembrane</keyword>
<reference evidence="2" key="2">
    <citation type="journal article" date="2015" name="ISME J.">
        <title>A new class of marine Euryarchaeota group II from the Mediterranean deep chlorophyll maximum.</title>
        <authorList>
            <person name="Martin-Cuadrado A.B."/>
            <person name="Garcia-Heredia I."/>
            <person name="Molto A.G."/>
            <person name="Lopez-Ubeda R."/>
            <person name="Kimes N."/>
            <person name="Lopez-Garcia P."/>
            <person name="Moreira D."/>
            <person name="Rodriguez-Valera F."/>
        </authorList>
    </citation>
    <scope>NUCLEOTIDE SEQUENCE</scope>
</reference>
<keyword evidence="1" id="KW-0472">Membrane</keyword>
<dbReference type="AlphaFoldDB" id="A0A1B1TAT4"/>
<feature type="transmembrane region" description="Helical" evidence="1">
    <location>
        <begin position="231"/>
        <end position="251"/>
    </location>
</feature>
<protein>
    <submittedName>
        <fullName evidence="2">Tetratricopeptide repeat domain-containing protein</fullName>
    </submittedName>
</protein>
<sequence>MAKSAEEIWLDALDSRENGDFDDAIRLAKEVVFIDEKNTEAWMAIATWSLPPPTRGKPIEPSLQQSAKSMSALRKVVLYEPENLEAWIIGGRILLDHLGMLEDALHWWEDCRIQYPNNVTPILEQIAILVRLGLYEKCAERLAELHDEGMEEPTNQQAMRMQGVKGMVDRAAKMEREEIFKPQDPNHPRWEIIEKMKKVKPLSSTFWLIAFIAPIVFIFGSFAMTLLGGTMFGFVLVFLLILAAFGILTRLSMGLLQSRNRHALDVDRAIDYETSSGKLCIPESIRGSVVYNAMLKNRSPAVTERLEIIIDSEEKIGSKFQINLPEW</sequence>
<dbReference type="Gene3D" id="1.25.40.10">
    <property type="entry name" value="Tetratricopeptide repeat domain"/>
    <property type="match status" value="1"/>
</dbReference>